<dbReference type="SUPFAM" id="SSF53300">
    <property type="entry name" value="vWA-like"/>
    <property type="match status" value="1"/>
</dbReference>
<dbReference type="InterPro" id="IPR036465">
    <property type="entry name" value="vWFA_dom_sf"/>
</dbReference>
<gene>
    <name evidence="4" type="ordered locus">AM1_B0230</name>
</gene>
<evidence type="ECO:0000313" key="5">
    <source>
        <dbReference type="Proteomes" id="UP000000268"/>
    </source>
</evidence>
<dbReference type="PANTHER" id="PTHR36846">
    <property type="entry name" value="PROTEIN VIAA"/>
    <property type="match status" value="1"/>
</dbReference>
<feature type="domain" description="VWFA" evidence="3">
    <location>
        <begin position="314"/>
        <end position="464"/>
    </location>
</feature>
<dbReference type="EMBL" id="CP000839">
    <property type="protein sequence ID" value="ABW31949.1"/>
    <property type="molecule type" value="Genomic_DNA"/>
</dbReference>
<name>A8ZLC2_ACAM1</name>
<dbReference type="PANTHER" id="PTHR36846:SF1">
    <property type="entry name" value="PROTEIN VIAA"/>
    <property type="match status" value="1"/>
</dbReference>
<dbReference type="HOGENOM" id="CLU_036888_0_0_3"/>
<keyword evidence="4" id="KW-0614">Plasmid</keyword>
<dbReference type="KEGG" id="amr:AM1_B0230"/>
<dbReference type="GO" id="GO:0005829">
    <property type="term" value="C:cytosol"/>
    <property type="evidence" value="ECO:0007669"/>
    <property type="project" value="TreeGrafter"/>
</dbReference>
<keyword evidence="1" id="KW-0175">Coiled coil</keyword>
<feature type="coiled-coil region" evidence="1">
    <location>
        <begin position="104"/>
        <end position="143"/>
    </location>
</feature>
<feature type="region of interest" description="Disordered" evidence="2">
    <location>
        <begin position="166"/>
        <end position="192"/>
    </location>
</feature>
<dbReference type="PROSITE" id="PS50234">
    <property type="entry name" value="VWFA"/>
    <property type="match status" value="1"/>
</dbReference>
<accession>A8ZLC2</accession>
<dbReference type="OrthoDB" id="569032at2"/>
<evidence type="ECO:0000259" key="3">
    <source>
        <dbReference type="PROSITE" id="PS50234"/>
    </source>
</evidence>
<proteinExistence type="predicted"/>
<evidence type="ECO:0000256" key="2">
    <source>
        <dbReference type="SAM" id="MobiDB-lite"/>
    </source>
</evidence>
<organism evidence="4 5">
    <name type="scientific">Acaryochloris marina (strain MBIC 11017)</name>
    <dbReference type="NCBI Taxonomy" id="329726"/>
    <lineage>
        <taxon>Bacteria</taxon>
        <taxon>Bacillati</taxon>
        <taxon>Cyanobacteriota</taxon>
        <taxon>Cyanophyceae</taxon>
        <taxon>Acaryochloridales</taxon>
        <taxon>Acaryochloridaceae</taxon>
        <taxon>Acaryochloris</taxon>
    </lineage>
</organism>
<dbReference type="RefSeq" id="WP_012167098.1">
    <property type="nucleotide sequence ID" value="NC_009927.1"/>
</dbReference>
<sequence length="483" mass="54394">MYTELKAQDLNPITTEVSETSKLFWQDYLNSNPAMVEVTSETNIKTLNSFALEVFHRLYYSPDPEWLPEKPEHQWARVLHNQLSESEEFQNLTLTCAGDPLGAAIAAQSMITNLYRQLEEASDEQEIDELDTLRAQARQAKRDGREDLFQQLQAQGQAMSQAAQAFAQKLEEKEGEGIGESVEDAEGEVQEKKDELEALGMSWGNESGDRNPTPTGEKLKLAALIEQRPQLKKILALAGNALETANRKRRQHQTETGYGELVGITTGNDVSQILPQELARLSDSRQKLSFYRDFLEGQLFQNDLQAPEEKGKGPMVICLDCSGSMVKGNRFLWSKALIVALVKLANEQERVVSLVLFESICYDPIYFHPREDIDQLIRLLVTSPTDGGTEFQRPLEQARDIIEQDEDYSEADIVFITDGIAPLSSVFLQEYSDSLEKLKTDLFLLEIEPKQGWSNELRTLASQSWVIDANGNFEELGAVFTAC</sequence>
<dbReference type="InterPro" id="IPR002035">
    <property type="entry name" value="VWF_A"/>
</dbReference>
<dbReference type="AlphaFoldDB" id="A8ZLC2"/>
<dbReference type="Gene3D" id="3.40.50.410">
    <property type="entry name" value="von Willebrand factor, type A domain"/>
    <property type="match status" value="1"/>
</dbReference>
<keyword evidence="5" id="KW-1185">Reference proteome</keyword>
<geneLocation type="plasmid" evidence="4 5">
    <name>pREB2</name>
</geneLocation>
<dbReference type="Proteomes" id="UP000000268">
    <property type="component" value="Plasmid pREB2"/>
</dbReference>
<evidence type="ECO:0000313" key="4">
    <source>
        <dbReference type="EMBL" id="ABW31949.1"/>
    </source>
</evidence>
<dbReference type="Pfam" id="PF13519">
    <property type="entry name" value="VWA_2"/>
    <property type="match status" value="1"/>
</dbReference>
<evidence type="ECO:0000256" key="1">
    <source>
        <dbReference type="SAM" id="Coils"/>
    </source>
</evidence>
<reference evidence="4 5" key="1">
    <citation type="journal article" date="2008" name="Proc. Natl. Acad. Sci. U.S.A.">
        <title>Niche adaptation and genome expansion in the chlorophyll d-producing cyanobacterium Acaryochloris marina.</title>
        <authorList>
            <person name="Swingley W.D."/>
            <person name="Chen M."/>
            <person name="Cheung P.C."/>
            <person name="Conrad A.L."/>
            <person name="Dejesa L.C."/>
            <person name="Hao J."/>
            <person name="Honchak B.M."/>
            <person name="Karbach L.E."/>
            <person name="Kurdoglu A."/>
            <person name="Lahiri S."/>
            <person name="Mastrian S.D."/>
            <person name="Miyashita H."/>
            <person name="Page L."/>
            <person name="Ramakrishna P."/>
            <person name="Satoh S."/>
            <person name="Sattley W.M."/>
            <person name="Shimada Y."/>
            <person name="Taylor H.L."/>
            <person name="Tomo T."/>
            <person name="Tsuchiya T."/>
            <person name="Wang Z.T."/>
            <person name="Raymond J."/>
            <person name="Mimuro M."/>
            <person name="Blankenship R.E."/>
            <person name="Touchman J.W."/>
        </authorList>
    </citation>
    <scope>NUCLEOTIDE SEQUENCE [LARGE SCALE GENOMIC DNA]</scope>
    <source>
        <strain evidence="5">MBIC 11017</strain>
        <plasmid evidence="5">Plasmid pREB2</plasmid>
    </source>
</reference>
<protein>
    <recommendedName>
        <fullName evidence="3">VWFA domain-containing protein</fullName>
    </recommendedName>
</protein>